<gene>
    <name evidence="1" type="ORF">UFOVP735_46</name>
</gene>
<dbReference type="EMBL" id="LR798334">
    <property type="protein sequence ID" value="CAB5224271.1"/>
    <property type="molecule type" value="Genomic_DNA"/>
</dbReference>
<protein>
    <submittedName>
        <fullName evidence="1">Uncharacterized protein</fullName>
    </submittedName>
</protein>
<name>A0A6J7XA75_9CAUD</name>
<reference evidence="1" key="1">
    <citation type="submission" date="2020-05" db="EMBL/GenBank/DDBJ databases">
        <authorList>
            <person name="Chiriac C."/>
            <person name="Salcher M."/>
            <person name="Ghai R."/>
            <person name="Kavagutti S V."/>
        </authorList>
    </citation>
    <scope>NUCLEOTIDE SEQUENCE</scope>
</reference>
<sequence>MLGKFYIFLSSLLEEGVAHLSHLPHAWTYLIEIILELLVRMW</sequence>
<organism evidence="1">
    <name type="scientific">uncultured Caudovirales phage</name>
    <dbReference type="NCBI Taxonomy" id="2100421"/>
    <lineage>
        <taxon>Viruses</taxon>
        <taxon>Duplodnaviria</taxon>
        <taxon>Heunggongvirae</taxon>
        <taxon>Uroviricota</taxon>
        <taxon>Caudoviricetes</taxon>
        <taxon>Peduoviridae</taxon>
        <taxon>Maltschvirus</taxon>
        <taxon>Maltschvirus maltsch</taxon>
    </lineage>
</organism>
<proteinExistence type="predicted"/>
<accession>A0A6J7XA75</accession>
<evidence type="ECO:0000313" key="1">
    <source>
        <dbReference type="EMBL" id="CAB5224271.1"/>
    </source>
</evidence>